<dbReference type="InterPro" id="IPR029062">
    <property type="entry name" value="Class_I_gatase-like"/>
</dbReference>
<dbReference type="GeneID" id="63782806"/>
<dbReference type="SUPFAM" id="SSF52317">
    <property type="entry name" value="Class I glutamine amidotransferase-like"/>
    <property type="match status" value="1"/>
</dbReference>
<name>A0A1Y2EXJ4_PROLT</name>
<dbReference type="Gene3D" id="3.40.50.880">
    <property type="match status" value="1"/>
</dbReference>
<accession>A0A1Y2EXJ4</accession>
<proteinExistence type="predicted"/>
<evidence type="ECO:0000313" key="2">
    <source>
        <dbReference type="Proteomes" id="UP000193685"/>
    </source>
</evidence>
<dbReference type="EMBL" id="MCFI01000023">
    <property type="protein sequence ID" value="ORY76331.1"/>
    <property type="molecule type" value="Genomic_DNA"/>
</dbReference>
<dbReference type="Proteomes" id="UP000193685">
    <property type="component" value="Unassembled WGS sequence"/>
</dbReference>
<keyword evidence="2" id="KW-1185">Reference proteome</keyword>
<evidence type="ECO:0008006" key="3">
    <source>
        <dbReference type="Google" id="ProtNLM"/>
    </source>
</evidence>
<evidence type="ECO:0000313" key="1">
    <source>
        <dbReference type="EMBL" id="ORY76331.1"/>
    </source>
</evidence>
<dbReference type="STRING" id="56484.A0A1Y2EXJ4"/>
<dbReference type="AlphaFoldDB" id="A0A1Y2EXJ4"/>
<sequence>MYTAPHQAQKSYVLSNIPPSREKTKPRSPRCCILLASTKLSPPDILEPWDYLTRHGFFVEFATWDGNMAIADEALLNHALWGVKASAHARWQDLTSLEEWKQPHAWATSDGASTTTWSLESYDLTFIPGGAAQRSQLQGDTALQALLTKQALFLDRQLGAKVIAVVGEGFAPLLTVSHPLTQQPLLQSLITTGPLYESWTGALSATKQDVSVMVPKLAKEFKNRQVVVDPLHWFISSPSHAWHAESLPVCVSLTRAAIEVDELRKLEQQGTDKAKRLTTAQRDRQATALKFDGLTTRQKERLNSEGIGKRETGFVLSQWSWGWRKDIE</sequence>
<dbReference type="OrthoDB" id="543156at2759"/>
<dbReference type="Pfam" id="PF17124">
    <property type="entry name" value="ThiJ_like"/>
    <property type="match status" value="1"/>
</dbReference>
<protein>
    <recommendedName>
        <fullName evidence="3">DJ-1/PfpI domain-containing protein</fullName>
    </recommendedName>
</protein>
<dbReference type="RefSeq" id="XP_040722594.1">
    <property type="nucleotide sequence ID" value="XM_040866207.1"/>
</dbReference>
<reference evidence="1 2" key="1">
    <citation type="submission" date="2016-07" db="EMBL/GenBank/DDBJ databases">
        <title>Pervasive Adenine N6-methylation of Active Genes in Fungi.</title>
        <authorList>
            <consortium name="DOE Joint Genome Institute"/>
            <person name="Mondo S.J."/>
            <person name="Dannebaum R.O."/>
            <person name="Kuo R.C."/>
            <person name="Labutti K."/>
            <person name="Haridas S."/>
            <person name="Kuo A."/>
            <person name="Salamov A."/>
            <person name="Ahrendt S.R."/>
            <person name="Lipzen A."/>
            <person name="Sullivan W."/>
            <person name="Andreopoulos W.B."/>
            <person name="Clum A."/>
            <person name="Lindquist E."/>
            <person name="Daum C."/>
            <person name="Ramamoorthy G.K."/>
            <person name="Gryganskyi A."/>
            <person name="Culley D."/>
            <person name="Magnuson J.K."/>
            <person name="James T.Y."/>
            <person name="O'Malley M.A."/>
            <person name="Stajich J.E."/>
            <person name="Spatafora J.W."/>
            <person name="Visel A."/>
            <person name="Grigoriev I.V."/>
        </authorList>
    </citation>
    <scope>NUCLEOTIDE SEQUENCE [LARGE SCALE GENOMIC DNA]</scope>
    <source>
        <strain evidence="1 2">12-1054</strain>
    </source>
</reference>
<comment type="caution">
    <text evidence="1">The sequence shown here is derived from an EMBL/GenBank/DDBJ whole genome shotgun (WGS) entry which is preliminary data.</text>
</comment>
<gene>
    <name evidence="1" type="ORF">BCR37DRAFT_164003</name>
</gene>
<organism evidence="1 2">
    <name type="scientific">Protomyces lactucae-debilis</name>
    <dbReference type="NCBI Taxonomy" id="2754530"/>
    <lineage>
        <taxon>Eukaryota</taxon>
        <taxon>Fungi</taxon>
        <taxon>Dikarya</taxon>
        <taxon>Ascomycota</taxon>
        <taxon>Taphrinomycotina</taxon>
        <taxon>Taphrinomycetes</taxon>
        <taxon>Taphrinales</taxon>
        <taxon>Protomycetaceae</taxon>
        <taxon>Protomyces</taxon>
    </lineage>
</organism>
<dbReference type="InterPro" id="IPR032633">
    <property type="entry name" value="ThiJ-like"/>
</dbReference>